<dbReference type="EMBL" id="BFAA01023647">
    <property type="protein sequence ID" value="GCB80785.1"/>
    <property type="molecule type" value="Genomic_DNA"/>
</dbReference>
<protein>
    <submittedName>
        <fullName evidence="4">Uncharacterized protein</fullName>
    </submittedName>
</protein>
<dbReference type="STRING" id="75743.A0A401Q5Z7"/>
<accession>A0A401Q5Z7</accession>
<dbReference type="InterPro" id="IPR052316">
    <property type="entry name" value="Speedy-Ringo_regulator"/>
</dbReference>
<dbReference type="OrthoDB" id="9442170at2759"/>
<dbReference type="Pfam" id="PF11357">
    <property type="entry name" value="Spy1"/>
    <property type="match status" value="1"/>
</dbReference>
<comment type="similarity">
    <text evidence="1">Belongs to the Speedy/Ringo family.</text>
</comment>
<feature type="region of interest" description="Disordered" evidence="3">
    <location>
        <begin position="1"/>
        <end position="30"/>
    </location>
</feature>
<dbReference type="GO" id="GO:0019901">
    <property type="term" value="F:protein kinase binding"/>
    <property type="evidence" value="ECO:0007669"/>
    <property type="project" value="InterPro"/>
</dbReference>
<dbReference type="OMA" id="IATIPCH"/>
<gene>
    <name evidence="4" type="ORF">scyTo_0022710</name>
</gene>
<organism evidence="4 5">
    <name type="scientific">Scyliorhinus torazame</name>
    <name type="common">Cloudy catshark</name>
    <name type="synonym">Catulus torazame</name>
    <dbReference type="NCBI Taxonomy" id="75743"/>
    <lineage>
        <taxon>Eukaryota</taxon>
        <taxon>Metazoa</taxon>
        <taxon>Chordata</taxon>
        <taxon>Craniata</taxon>
        <taxon>Vertebrata</taxon>
        <taxon>Chondrichthyes</taxon>
        <taxon>Elasmobranchii</taxon>
        <taxon>Galeomorphii</taxon>
        <taxon>Galeoidea</taxon>
        <taxon>Carcharhiniformes</taxon>
        <taxon>Scyliorhinidae</taxon>
        <taxon>Scyliorhinus</taxon>
    </lineage>
</organism>
<dbReference type="AlphaFoldDB" id="A0A401Q5Z7"/>
<dbReference type="Proteomes" id="UP000288216">
    <property type="component" value="Unassembled WGS sequence"/>
</dbReference>
<dbReference type="InterPro" id="IPR020984">
    <property type="entry name" value="Speedy"/>
</dbReference>
<dbReference type="PANTHER" id="PTHR31545:SF5">
    <property type="entry name" value="SPEEDY PROTEIN A"/>
    <property type="match status" value="1"/>
</dbReference>
<proteinExistence type="inferred from homology"/>
<keyword evidence="2" id="KW-0131">Cell cycle</keyword>
<comment type="caution">
    <text evidence="4">The sequence shown here is derived from an EMBL/GenBank/DDBJ whole genome shotgun (WGS) entry which is preliminary data.</text>
</comment>
<feature type="compositionally biased region" description="Polar residues" evidence="3">
    <location>
        <begin position="1"/>
        <end position="16"/>
    </location>
</feature>
<evidence type="ECO:0000256" key="1">
    <source>
        <dbReference type="ARBA" id="ARBA00010932"/>
    </source>
</evidence>
<sequence length="277" mass="31876">MRHNQTRSPTSSSVTIQVKPGVSKQSRQNRDLVVRRSRLQERAVGEPSKMSKASKEVPSLVQHQELEAFLKLLDDDVIQDFLWMDSCCRIADKFSKKKCPRRVNWQQVFACSHRYLANDMEEDEEQYKYEIFPWALGNNWRKLVPNFLKLRLDLWAQMNYRAAVSRRCCEEVIATIPCHYIWHRDRPAHHSGAVRSYLQKELVPYPQGPSGTPPYCILCNRYRCFLDLDSDSSSSSPENSVLLEADWPQDLLILSPAVLMDHGIEGMGSLGGGRHVA</sequence>
<reference evidence="4 5" key="1">
    <citation type="journal article" date="2018" name="Nat. Ecol. Evol.">
        <title>Shark genomes provide insights into elasmobranch evolution and the origin of vertebrates.</title>
        <authorList>
            <person name="Hara Y"/>
            <person name="Yamaguchi K"/>
            <person name="Onimaru K"/>
            <person name="Kadota M"/>
            <person name="Koyanagi M"/>
            <person name="Keeley SD"/>
            <person name="Tatsumi K"/>
            <person name="Tanaka K"/>
            <person name="Motone F"/>
            <person name="Kageyama Y"/>
            <person name="Nozu R"/>
            <person name="Adachi N"/>
            <person name="Nishimura O"/>
            <person name="Nakagawa R"/>
            <person name="Tanegashima C"/>
            <person name="Kiyatake I"/>
            <person name="Matsumoto R"/>
            <person name="Murakumo K"/>
            <person name="Nishida K"/>
            <person name="Terakita A"/>
            <person name="Kuratani S"/>
            <person name="Sato K"/>
            <person name="Hyodo S Kuraku.S."/>
        </authorList>
    </citation>
    <scope>NUCLEOTIDE SEQUENCE [LARGE SCALE GENOMIC DNA]</scope>
</reference>
<evidence type="ECO:0000256" key="3">
    <source>
        <dbReference type="SAM" id="MobiDB-lite"/>
    </source>
</evidence>
<dbReference type="PANTHER" id="PTHR31545">
    <property type="entry name" value="SEEDY PROTEIN A/C FAMILY MEMBER"/>
    <property type="match status" value="1"/>
</dbReference>
<name>A0A401Q5Z7_SCYTO</name>
<evidence type="ECO:0000313" key="4">
    <source>
        <dbReference type="EMBL" id="GCB80785.1"/>
    </source>
</evidence>
<evidence type="ECO:0000313" key="5">
    <source>
        <dbReference type="Proteomes" id="UP000288216"/>
    </source>
</evidence>
<evidence type="ECO:0000256" key="2">
    <source>
        <dbReference type="ARBA" id="ARBA00023306"/>
    </source>
</evidence>
<keyword evidence="5" id="KW-1185">Reference proteome</keyword>